<dbReference type="OrthoDB" id="7916166at2"/>
<evidence type="ECO:0000313" key="3">
    <source>
        <dbReference type="Proteomes" id="UP000268192"/>
    </source>
</evidence>
<dbReference type="RefSeq" id="WP_126009580.1">
    <property type="nucleotide sequence ID" value="NZ_CP032509.1"/>
</dbReference>
<evidence type="ECO:0000256" key="1">
    <source>
        <dbReference type="SAM" id="Phobius"/>
    </source>
</evidence>
<feature type="transmembrane region" description="Helical" evidence="1">
    <location>
        <begin position="20"/>
        <end position="40"/>
    </location>
</feature>
<reference evidence="2 3" key="1">
    <citation type="submission" date="2018-09" db="EMBL/GenBank/DDBJ databases">
        <title>Marinorhizobium profundi gen. nov., sp. nov., isolated from a deep-sea sediment sample from the New Britain Trench and proposal of Marinorhizobiaceae fam. nov. in the order Rhizobiales of the class Alphaproteobacteria.</title>
        <authorList>
            <person name="Cao J."/>
        </authorList>
    </citation>
    <scope>NUCLEOTIDE SEQUENCE [LARGE SCALE GENOMIC DNA]</scope>
    <source>
        <strain evidence="2 3">WS11</strain>
    </source>
</reference>
<proteinExistence type="predicted"/>
<dbReference type="KEGG" id="abaw:D5400_08720"/>
<keyword evidence="1" id="KW-0472">Membrane</keyword>
<keyword evidence="1" id="KW-1133">Transmembrane helix</keyword>
<accession>A0A3S9B323</accession>
<name>A0A3S9B323_9HYPH</name>
<dbReference type="Proteomes" id="UP000268192">
    <property type="component" value="Chromosome"/>
</dbReference>
<keyword evidence="3" id="KW-1185">Reference proteome</keyword>
<dbReference type="AlphaFoldDB" id="A0A3S9B323"/>
<keyword evidence="1" id="KW-0812">Transmembrane</keyword>
<protein>
    <submittedName>
        <fullName evidence="2">Uncharacterized protein</fullName>
    </submittedName>
</protein>
<gene>
    <name evidence="2" type="ORF">D5400_08720</name>
</gene>
<evidence type="ECO:0000313" key="2">
    <source>
        <dbReference type="EMBL" id="AZN71340.1"/>
    </source>
</evidence>
<dbReference type="EMBL" id="CP032509">
    <property type="protein sequence ID" value="AZN71340.1"/>
    <property type="molecule type" value="Genomic_DNA"/>
</dbReference>
<sequence length="175" mass="19164">MASLARRSLLPAMSQETALLWAFFAGILLCAMLYGALSLLRDDGVDRPYLKILGSSFILNYRVSDIYMGFSAAVDRPIPIGTVLQARFEDPLGGPPYLVEERIGVPDRRISLRSPSLSGVVAGKPYGVDLLLLDRETGEPFWEHRFTVMSEVDGSVVPDAPLTIGPGYQRPVPAR</sequence>
<organism evidence="2 3">
    <name type="scientific">Georhizobium profundi</name>
    <dbReference type="NCBI Taxonomy" id="2341112"/>
    <lineage>
        <taxon>Bacteria</taxon>
        <taxon>Pseudomonadati</taxon>
        <taxon>Pseudomonadota</taxon>
        <taxon>Alphaproteobacteria</taxon>
        <taxon>Hyphomicrobiales</taxon>
        <taxon>Rhizobiaceae</taxon>
        <taxon>Georhizobium</taxon>
    </lineage>
</organism>